<dbReference type="GO" id="GO:0016854">
    <property type="term" value="F:racemase and epimerase activity"/>
    <property type="evidence" value="ECO:0007669"/>
    <property type="project" value="UniProtKB-ARBA"/>
</dbReference>
<dbReference type="SFLD" id="SFLDG00180">
    <property type="entry name" value="muconate_cycloisomerase"/>
    <property type="match status" value="1"/>
</dbReference>
<evidence type="ECO:0000259" key="4">
    <source>
        <dbReference type="SMART" id="SM00922"/>
    </source>
</evidence>
<organism evidence="5 6">
    <name type="scientific">Neoroseomonas lacus</name>
    <dbReference type="NCBI Taxonomy" id="287609"/>
    <lineage>
        <taxon>Bacteria</taxon>
        <taxon>Pseudomonadati</taxon>
        <taxon>Pseudomonadota</taxon>
        <taxon>Alphaproteobacteria</taxon>
        <taxon>Acetobacterales</taxon>
        <taxon>Acetobacteraceae</taxon>
        <taxon>Neoroseomonas</taxon>
    </lineage>
</organism>
<dbReference type="InterPro" id="IPR029017">
    <property type="entry name" value="Enolase-like_N"/>
</dbReference>
<dbReference type="Pfam" id="PF13378">
    <property type="entry name" value="MR_MLE_C"/>
    <property type="match status" value="1"/>
</dbReference>
<protein>
    <submittedName>
        <fullName evidence="5">Dipeptide epimerase</fullName>
    </submittedName>
</protein>
<reference evidence="5" key="1">
    <citation type="journal article" date="2014" name="Int. J. Syst. Evol. Microbiol.">
        <title>Complete genome sequence of Corynebacterium casei LMG S-19264T (=DSM 44701T), isolated from a smear-ripened cheese.</title>
        <authorList>
            <consortium name="US DOE Joint Genome Institute (JGI-PGF)"/>
            <person name="Walter F."/>
            <person name="Albersmeier A."/>
            <person name="Kalinowski J."/>
            <person name="Ruckert C."/>
        </authorList>
    </citation>
    <scope>NUCLEOTIDE SEQUENCE</scope>
    <source>
        <strain evidence="5">CGMCC 1.3617</strain>
    </source>
</reference>
<feature type="domain" description="Mandelate racemase/muconate lactonizing enzyme C-terminal" evidence="4">
    <location>
        <begin position="147"/>
        <end position="243"/>
    </location>
</feature>
<dbReference type="Pfam" id="PF02746">
    <property type="entry name" value="MR_MLE_N"/>
    <property type="match status" value="1"/>
</dbReference>
<keyword evidence="2" id="KW-0479">Metal-binding</keyword>
<name>A0A917KSZ9_9PROT</name>
<accession>A0A917KSZ9</accession>
<evidence type="ECO:0000313" key="6">
    <source>
        <dbReference type="Proteomes" id="UP000661507"/>
    </source>
</evidence>
<evidence type="ECO:0000313" key="5">
    <source>
        <dbReference type="EMBL" id="GGJ27988.1"/>
    </source>
</evidence>
<dbReference type="Gene3D" id="3.20.20.120">
    <property type="entry name" value="Enolase-like C-terminal domain"/>
    <property type="match status" value="1"/>
</dbReference>
<dbReference type="InterPro" id="IPR013342">
    <property type="entry name" value="Mandelate_racemase_C"/>
</dbReference>
<dbReference type="PANTHER" id="PTHR48073">
    <property type="entry name" value="O-SUCCINYLBENZOATE SYNTHASE-RELATED"/>
    <property type="match status" value="1"/>
</dbReference>
<dbReference type="Proteomes" id="UP000661507">
    <property type="component" value="Unassembled WGS sequence"/>
</dbReference>
<proteinExistence type="inferred from homology"/>
<dbReference type="SUPFAM" id="SSF54826">
    <property type="entry name" value="Enolase N-terminal domain-like"/>
    <property type="match status" value="1"/>
</dbReference>
<dbReference type="InterPro" id="IPR029065">
    <property type="entry name" value="Enolase_C-like"/>
</dbReference>
<dbReference type="GO" id="GO:0006518">
    <property type="term" value="P:peptide metabolic process"/>
    <property type="evidence" value="ECO:0007669"/>
    <property type="project" value="UniProtKB-ARBA"/>
</dbReference>
<dbReference type="SFLD" id="SFLDS00001">
    <property type="entry name" value="Enolase"/>
    <property type="match status" value="1"/>
</dbReference>
<comment type="caution">
    <text evidence="5">The sequence shown here is derived from an EMBL/GenBank/DDBJ whole genome shotgun (WGS) entry which is preliminary data.</text>
</comment>
<gene>
    <name evidence="5" type="primary">tcbD</name>
    <name evidence="5" type="ORF">GCM10011320_39090</name>
</gene>
<comment type="similarity">
    <text evidence="1">Belongs to the mandelate racemase/muconate lactonizing enzyme family.</text>
</comment>
<reference evidence="5" key="2">
    <citation type="submission" date="2020-09" db="EMBL/GenBank/DDBJ databases">
        <authorList>
            <person name="Sun Q."/>
            <person name="Zhou Y."/>
        </authorList>
    </citation>
    <scope>NUCLEOTIDE SEQUENCE</scope>
    <source>
        <strain evidence="5">CGMCC 1.3617</strain>
    </source>
</reference>
<dbReference type="GO" id="GO:0046872">
    <property type="term" value="F:metal ion binding"/>
    <property type="evidence" value="ECO:0007669"/>
    <property type="project" value="UniProtKB-KW"/>
</dbReference>
<dbReference type="SUPFAM" id="SSF51604">
    <property type="entry name" value="Enolase C-terminal domain-like"/>
    <property type="match status" value="1"/>
</dbReference>
<keyword evidence="6" id="KW-1185">Reference proteome</keyword>
<dbReference type="InterPro" id="IPR013341">
    <property type="entry name" value="Mandelate_racemase_N_dom"/>
</dbReference>
<evidence type="ECO:0000256" key="2">
    <source>
        <dbReference type="ARBA" id="ARBA00022723"/>
    </source>
</evidence>
<evidence type="ECO:0000256" key="3">
    <source>
        <dbReference type="ARBA" id="ARBA00023235"/>
    </source>
</evidence>
<dbReference type="EMBL" id="BMKW01000010">
    <property type="protein sequence ID" value="GGJ27988.1"/>
    <property type="molecule type" value="Genomic_DNA"/>
</dbReference>
<sequence length="360" mass="37606">MTENPGMRIATATLHPCTQRQADANWTFARATVPELQGWVLALTDADGVVGLGYAHAVPAITTHGAGAEAALHFLRPLLVGRDVADLAAIMDLVEASLAGNRSVKAAIDMALHDLAARRAGVPLSALMGGRFRDRIPQSRILPIKAPEAMAAAAAALVAKGYRSLKLKLSGDGAMDAQRVAEVRAAVGGGIALTLDPNQSYSAKGFLTAWKRIEPFDIALVEQPVPAADWKGLALLTRTLPVPVEADETVETVADVLRVVEGRVADVVNLKLTKLGGVRNFVTAARILEAGQVATRMGAAFGPALLQAASAHAAASLRQLPFACELSEHDHILDDPFTPLPIEDGMIAVPAGPGCGVVYA</sequence>
<dbReference type="AlphaFoldDB" id="A0A917KSZ9"/>
<dbReference type="PANTHER" id="PTHR48073:SF2">
    <property type="entry name" value="O-SUCCINYLBENZOATE SYNTHASE"/>
    <property type="match status" value="1"/>
</dbReference>
<keyword evidence="3" id="KW-0413">Isomerase</keyword>
<dbReference type="InterPro" id="IPR036849">
    <property type="entry name" value="Enolase-like_C_sf"/>
</dbReference>
<dbReference type="Gene3D" id="3.30.390.10">
    <property type="entry name" value="Enolase-like, N-terminal domain"/>
    <property type="match status" value="1"/>
</dbReference>
<dbReference type="SMART" id="SM00922">
    <property type="entry name" value="MR_MLE"/>
    <property type="match status" value="1"/>
</dbReference>
<evidence type="ECO:0000256" key="1">
    <source>
        <dbReference type="ARBA" id="ARBA00008031"/>
    </source>
</evidence>
<dbReference type="RefSeq" id="WP_188969801.1">
    <property type="nucleotide sequence ID" value="NZ_BMKW01000010.1"/>
</dbReference>